<dbReference type="AlphaFoldDB" id="A0A6M3LQ81"/>
<gene>
    <name evidence="1" type="ORF">MM415B06264_0012</name>
</gene>
<protein>
    <submittedName>
        <fullName evidence="1">Uncharacterized protein</fullName>
    </submittedName>
</protein>
<proteinExistence type="predicted"/>
<reference evidence="1" key="1">
    <citation type="submission" date="2020-03" db="EMBL/GenBank/DDBJ databases">
        <title>The deep terrestrial virosphere.</title>
        <authorList>
            <person name="Holmfeldt K."/>
            <person name="Nilsson E."/>
            <person name="Simone D."/>
            <person name="Lopez-Fernandez M."/>
            <person name="Wu X."/>
            <person name="de Brujin I."/>
            <person name="Lundin D."/>
            <person name="Andersson A."/>
            <person name="Bertilsson S."/>
            <person name="Dopson M."/>
        </authorList>
    </citation>
    <scope>NUCLEOTIDE SEQUENCE</scope>
    <source>
        <strain evidence="1">MM415B06264</strain>
    </source>
</reference>
<name>A0A6M3LQ81_9ZZZZ</name>
<dbReference type="EMBL" id="MT143493">
    <property type="protein sequence ID" value="QJA97436.1"/>
    <property type="molecule type" value="Genomic_DNA"/>
</dbReference>
<sequence length="60" mass="7077">MQRELLIQIIAPHFVAGINTLKVSDDEFDNKCAPIIKYMKHWSPYQIREYCIKKGWGIIL</sequence>
<organism evidence="1">
    <name type="scientific">viral metagenome</name>
    <dbReference type="NCBI Taxonomy" id="1070528"/>
    <lineage>
        <taxon>unclassified sequences</taxon>
        <taxon>metagenomes</taxon>
        <taxon>organismal metagenomes</taxon>
    </lineage>
</organism>
<accession>A0A6M3LQ81</accession>
<evidence type="ECO:0000313" key="1">
    <source>
        <dbReference type="EMBL" id="QJA97436.1"/>
    </source>
</evidence>